<reference evidence="2" key="1">
    <citation type="submission" date="2019-09" db="EMBL/GenBank/DDBJ databases">
        <title>Organ-specific transcriptomic study of the physiology of the cattle tick, Rhipicephalus microplus.</title>
        <authorList>
            <person name="Tirloni L."/>
            <person name="Braz G."/>
            <person name="Gandara A.C.P."/>
            <person name="Sabadin G.A."/>
            <person name="da Silva R.M."/>
            <person name="Guizzo M.G."/>
            <person name="Machado J.A."/>
            <person name="Costa E.P."/>
            <person name="Gomes H.F."/>
            <person name="Moraes J."/>
            <person name="Mota M.B.S."/>
            <person name="Mesquita R.D."/>
            <person name="Alvarenga P.H."/>
            <person name="Alves F."/>
            <person name="Seixas A."/>
            <person name="da Fonseca R.N."/>
            <person name="Fogaca A."/>
            <person name="Logullo C."/>
            <person name="Tanaka A."/>
            <person name="Daffre S."/>
            <person name="Termignoni C."/>
            <person name="Vaz I.S.Jr."/>
            <person name="Oliveira P.L."/>
            <person name="Ribeiro J.M."/>
        </authorList>
    </citation>
    <scope>NUCLEOTIDE SEQUENCE</scope>
    <source>
        <strain evidence="2">Porto Alegre</strain>
    </source>
</reference>
<organism evidence="2">
    <name type="scientific">Rhipicephalus microplus</name>
    <name type="common">Cattle tick</name>
    <name type="synonym">Boophilus microplus</name>
    <dbReference type="NCBI Taxonomy" id="6941"/>
    <lineage>
        <taxon>Eukaryota</taxon>
        <taxon>Metazoa</taxon>
        <taxon>Ecdysozoa</taxon>
        <taxon>Arthropoda</taxon>
        <taxon>Chelicerata</taxon>
        <taxon>Arachnida</taxon>
        <taxon>Acari</taxon>
        <taxon>Parasitiformes</taxon>
        <taxon>Ixodida</taxon>
        <taxon>Ixodoidea</taxon>
        <taxon>Ixodidae</taxon>
        <taxon>Rhipicephalinae</taxon>
        <taxon>Rhipicephalus</taxon>
        <taxon>Boophilus</taxon>
    </lineage>
</organism>
<dbReference type="AlphaFoldDB" id="A0A6M2DAA1"/>
<dbReference type="EMBL" id="GHWJ01010305">
    <property type="protein sequence ID" value="NOV43042.1"/>
    <property type="molecule type" value="Transcribed_RNA"/>
</dbReference>
<feature type="chain" id="PRO_5027084313" evidence="1">
    <location>
        <begin position="20"/>
        <end position="89"/>
    </location>
</feature>
<protein>
    <submittedName>
        <fullName evidence="2">Putative secreted protein</fullName>
    </submittedName>
</protein>
<accession>A0A6M2DAA1</accession>
<proteinExistence type="predicted"/>
<feature type="signal peptide" evidence="1">
    <location>
        <begin position="1"/>
        <end position="19"/>
    </location>
</feature>
<evidence type="ECO:0000256" key="1">
    <source>
        <dbReference type="SAM" id="SignalP"/>
    </source>
</evidence>
<name>A0A6M2DAA1_RHIMP</name>
<keyword evidence="1" id="KW-0732">Signal</keyword>
<evidence type="ECO:0000313" key="2">
    <source>
        <dbReference type="EMBL" id="NOV43042.1"/>
    </source>
</evidence>
<sequence>MTGACVCACVCVYLRRALSGITTLLQGWGRLSLCNDCDTRVVAAVPGVNGVFSRSLKVSAHTMLAPPHFSPRPDCFLFAVKPFVLFRDV</sequence>